<protein>
    <submittedName>
        <fullName evidence="1">Uncharacterized protein</fullName>
    </submittedName>
</protein>
<accession>A0A426X5K2</accession>
<dbReference type="AlphaFoldDB" id="A0A426X5K2"/>
<organism evidence="1 2">
    <name type="scientific">Ensete ventricosum</name>
    <name type="common">Abyssinian banana</name>
    <name type="synonym">Musa ensete</name>
    <dbReference type="NCBI Taxonomy" id="4639"/>
    <lineage>
        <taxon>Eukaryota</taxon>
        <taxon>Viridiplantae</taxon>
        <taxon>Streptophyta</taxon>
        <taxon>Embryophyta</taxon>
        <taxon>Tracheophyta</taxon>
        <taxon>Spermatophyta</taxon>
        <taxon>Magnoliopsida</taxon>
        <taxon>Liliopsida</taxon>
        <taxon>Zingiberales</taxon>
        <taxon>Musaceae</taxon>
        <taxon>Ensete</taxon>
    </lineage>
</organism>
<comment type="caution">
    <text evidence="1">The sequence shown here is derived from an EMBL/GenBank/DDBJ whole genome shotgun (WGS) entry which is preliminary data.</text>
</comment>
<dbReference type="EMBL" id="AMZH03026113">
    <property type="protein sequence ID" value="RRT34762.1"/>
    <property type="molecule type" value="Genomic_DNA"/>
</dbReference>
<gene>
    <name evidence="1" type="ORF">B296_00047271</name>
</gene>
<dbReference type="Proteomes" id="UP000287651">
    <property type="component" value="Unassembled WGS sequence"/>
</dbReference>
<name>A0A426X5K2_ENSVE</name>
<evidence type="ECO:0000313" key="1">
    <source>
        <dbReference type="EMBL" id="RRT34762.1"/>
    </source>
</evidence>
<evidence type="ECO:0000313" key="2">
    <source>
        <dbReference type="Proteomes" id="UP000287651"/>
    </source>
</evidence>
<reference evidence="1 2" key="1">
    <citation type="journal article" date="2014" name="Agronomy (Basel)">
        <title>A Draft Genome Sequence for Ensete ventricosum, the Drought-Tolerant Tree Against Hunger.</title>
        <authorList>
            <person name="Harrison J."/>
            <person name="Moore K.A."/>
            <person name="Paszkiewicz K."/>
            <person name="Jones T."/>
            <person name="Grant M."/>
            <person name="Ambacheew D."/>
            <person name="Muzemil S."/>
            <person name="Studholme D.J."/>
        </authorList>
    </citation>
    <scope>NUCLEOTIDE SEQUENCE [LARGE SCALE GENOMIC DNA]</scope>
</reference>
<sequence length="126" mass="14277">MSTRDYRLTAIRDRFKERTVVVADEGCGCDCNYWSRGVGSEQSTAKGEDEEAAVVKVCFPFFPDFRTTMHLMPFDSKKEFVMPSVQSTERRWAVALTSPAKMSSAEEGISTDRVEVAIDLRKQRPI</sequence>
<proteinExistence type="predicted"/>